<gene>
    <name evidence="1" type="ORF">TPHV1_20053</name>
</gene>
<evidence type="ECO:0000313" key="1">
    <source>
        <dbReference type="EMBL" id="CEM61516.1"/>
    </source>
</evidence>
<evidence type="ECO:0000313" key="2">
    <source>
        <dbReference type="Proteomes" id="UP000042527"/>
    </source>
</evidence>
<accession>A0A0B7GY29</accession>
<keyword evidence="2" id="KW-1185">Reference proteome</keyword>
<sequence>MVCAKGMVVEIVAPIGGAQEATYGR</sequence>
<dbReference type="EMBL" id="CDNC01000012">
    <property type="protein sequence ID" value="CEM61516.1"/>
    <property type="molecule type" value="Genomic_DNA"/>
</dbReference>
<proteinExistence type="predicted"/>
<protein>
    <submittedName>
        <fullName evidence="1">Uncharacterized protein</fullName>
    </submittedName>
</protein>
<reference evidence="2" key="1">
    <citation type="submission" date="2015-01" db="EMBL/GenBank/DDBJ databases">
        <authorList>
            <person name="Manzoor Shahid"/>
            <person name="Zubair Saima"/>
        </authorList>
    </citation>
    <scope>NUCLEOTIDE SEQUENCE [LARGE SCALE GENOMIC DNA]</scope>
    <source>
        <strain evidence="2">V1</strain>
    </source>
</reference>
<name>A0A0B7GY29_TREPH</name>
<dbReference type="Proteomes" id="UP000042527">
    <property type="component" value="Unassembled WGS sequence"/>
</dbReference>
<organism evidence="1 2">
    <name type="scientific">Treponema phagedenis</name>
    <dbReference type="NCBI Taxonomy" id="162"/>
    <lineage>
        <taxon>Bacteria</taxon>
        <taxon>Pseudomonadati</taxon>
        <taxon>Spirochaetota</taxon>
        <taxon>Spirochaetia</taxon>
        <taxon>Spirochaetales</taxon>
        <taxon>Treponemataceae</taxon>
        <taxon>Treponema</taxon>
    </lineage>
</organism>
<dbReference type="AlphaFoldDB" id="A0A0B7GY29"/>